<evidence type="ECO:0000256" key="1">
    <source>
        <dbReference type="ARBA" id="ARBA00004117"/>
    </source>
</evidence>
<dbReference type="NCBIfam" id="TIGR01396">
    <property type="entry name" value="FlgB"/>
    <property type="match status" value="1"/>
</dbReference>
<dbReference type="PROSITE" id="PS00588">
    <property type="entry name" value="FLAGELLA_BB_ROD"/>
    <property type="match status" value="1"/>
</dbReference>
<keyword evidence="8" id="KW-0969">Cilium</keyword>
<keyword evidence="8" id="KW-0282">Flagellum</keyword>
<comment type="subcellular location">
    <subcellularLocation>
        <location evidence="1 6">Bacterial flagellum basal body</location>
    </subcellularLocation>
</comment>
<evidence type="ECO:0000259" key="7">
    <source>
        <dbReference type="Pfam" id="PF00460"/>
    </source>
</evidence>
<evidence type="ECO:0000256" key="2">
    <source>
        <dbReference type="ARBA" id="ARBA00009677"/>
    </source>
</evidence>
<protein>
    <recommendedName>
        <fullName evidence="3 6">Flagellar basal body rod protein FlgB</fullName>
    </recommendedName>
</protein>
<comment type="function">
    <text evidence="5 6">Structural component of flagellum, the bacterial motility apparatus. Part of the rod structure of flagellar basal body.</text>
</comment>
<name>A0A3A1UWN6_9BACL</name>
<feature type="domain" description="Flagellar basal body rod protein N-terminal" evidence="7">
    <location>
        <begin position="18"/>
        <end position="39"/>
    </location>
</feature>
<organism evidence="8 9">
    <name type="scientific">Paenibacillus nanensis</name>
    <dbReference type="NCBI Taxonomy" id="393251"/>
    <lineage>
        <taxon>Bacteria</taxon>
        <taxon>Bacillati</taxon>
        <taxon>Bacillota</taxon>
        <taxon>Bacilli</taxon>
        <taxon>Bacillales</taxon>
        <taxon>Paenibacillaceae</taxon>
        <taxon>Paenibacillus</taxon>
    </lineage>
</organism>
<reference evidence="8 9" key="1">
    <citation type="submission" date="2018-09" db="EMBL/GenBank/DDBJ databases">
        <title>Paenibacillus aracenensis nov. sp. isolated from a cave in southern Spain.</title>
        <authorList>
            <person name="Jurado V."/>
            <person name="Gutierrez-Patricio S."/>
            <person name="Gonzalez-Pimentel J.L."/>
            <person name="Miller A.Z."/>
            <person name="Laiz L."/>
            <person name="Saiz-Jimenez C."/>
        </authorList>
    </citation>
    <scope>NUCLEOTIDE SEQUENCE [LARGE SCALE GENOMIC DNA]</scope>
    <source>
        <strain evidence="8 9">DSM 22867</strain>
    </source>
</reference>
<accession>A0A3A1UWN6</accession>
<dbReference type="OrthoDB" id="9792068at2"/>
<keyword evidence="8" id="KW-0966">Cell projection</keyword>
<comment type="caution">
    <text evidence="8">The sequence shown here is derived from an EMBL/GenBank/DDBJ whole genome shotgun (WGS) entry which is preliminary data.</text>
</comment>
<dbReference type="RefSeq" id="WP_119600614.1">
    <property type="nucleotide sequence ID" value="NZ_QXQA01000009.1"/>
</dbReference>
<dbReference type="Proteomes" id="UP000266482">
    <property type="component" value="Unassembled WGS sequence"/>
</dbReference>
<dbReference type="Pfam" id="PF00460">
    <property type="entry name" value="Flg_bb_rod"/>
    <property type="match status" value="1"/>
</dbReference>
<evidence type="ECO:0000256" key="3">
    <source>
        <dbReference type="ARBA" id="ARBA00014376"/>
    </source>
</evidence>
<dbReference type="PIRSF" id="PIRSF002889">
    <property type="entry name" value="Rod_FlgB"/>
    <property type="match status" value="1"/>
</dbReference>
<dbReference type="InterPro" id="IPR019776">
    <property type="entry name" value="Flagellar_basal_body_rod_CS"/>
</dbReference>
<dbReference type="GO" id="GO:0071978">
    <property type="term" value="P:bacterial-type flagellum-dependent swarming motility"/>
    <property type="evidence" value="ECO:0007669"/>
    <property type="project" value="TreeGrafter"/>
</dbReference>
<dbReference type="InterPro" id="IPR006300">
    <property type="entry name" value="FlgB"/>
</dbReference>
<evidence type="ECO:0000313" key="9">
    <source>
        <dbReference type="Proteomes" id="UP000266482"/>
    </source>
</evidence>
<comment type="similarity">
    <text evidence="2 6">Belongs to the flagella basal body rod proteins family.</text>
</comment>
<dbReference type="AlphaFoldDB" id="A0A3A1UWN6"/>
<dbReference type="PANTHER" id="PTHR30435">
    <property type="entry name" value="FLAGELLAR PROTEIN"/>
    <property type="match status" value="1"/>
</dbReference>
<evidence type="ECO:0000256" key="5">
    <source>
        <dbReference type="ARBA" id="ARBA00024934"/>
    </source>
</evidence>
<dbReference type="EMBL" id="QXQA01000009">
    <property type="protein sequence ID" value="RIX51831.1"/>
    <property type="molecule type" value="Genomic_DNA"/>
</dbReference>
<keyword evidence="9" id="KW-1185">Reference proteome</keyword>
<dbReference type="GO" id="GO:0030694">
    <property type="term" value="C:bacterial-type flagellum basal body, rod"/>
    <property type="evidence" value="ECO:0007669"/>
    <property type="project" value="InterPro"/>
</dbReference>
<proteinExistence type="inferred from homology"/>
<dbReference type="InterPro" id="IPR001444">
    <property type="entry name" value="Flag_bb_rod_N"/>
</dbReference>
<keyword evidence="4 6" id="KW-0975">Bacterial flagellum</keyword>
<evidence type="ECO:0000256" key="6">
    <source>
        <dbReference type="PIRNR" id="PIRNR002889"/>
    </source>
</evidence>
<evidence type="ECO:0000256" key="4">
    <source>
        <dbReference type="ARBA" id="ARBA00023143"/>
    </source>
</evidence>
<comment type="subunit">
    <text evidence="6">The basal body constitutes a major portion of the flagellar organelle and consists of a number of rings mounted on a central rod.</text>
</comment>
<sequence>MKLLNSASFNRMEAAVFAAETRQRVISNNIANAETPYFKRSEVLFEQLLEESMGAGGQLQLAGRTSHSKHIAIGANAARLPVTKVTTDHTTAMNNNQNNVDIDREMSLLAKNQLNYNFYIQQINHDFSMMRTAIEGRG</sequence>
<evidence type="ECO:0000313" key="8">
    <source>
        <dbReference type="EMBL" id="RIX51831.1"/>
    </source>
</evidence>
<dbReference type="PANTHER" id="PTHR30435:SF12">
    <property type="entry name" value="FLAGELLAR BASAL BODY ROD PROTEIN FLGB"/>
    <property type="match status" value="1"/>
</dbReference>
<gene>
    <name evidence="8" type="primary">flgB</name>
    <name evidence="8" type="ORF">D3P08_15570</name>
</gene>